<dbReference type="Gene3D" id="3.40.50.1980">
    <property type="entry name" value="Nitrogenase molybdenum iron protein domain"/>
    <property type="match status" value="2"/>
</dbReference>
<sequence>MKKIIKYYIWTLIIVNIGLTQTLAEINSSGILQKNKGNYQREIVDKANRRILVKKPFQKIISLYGAHTENLFCLGLNNEIIGVSLNEAFPPEALHKPGFSYHDDPERFLAAKPDLVIIRPMIDRAYPQLISRLERSGIVVASLQPNSILEVYQYWQVLGCLTGKGEKAQMMVQTFSSAVKKIETLSLSIPKPKQVYFEAIHRKMKTFASKAMPIFLLETVGGINAASDAISVRQTNIAYYSKEKLLAKGGKIDVYLAQIGAMNRPKLKDIYQEPGYQVIKAIKNKKVYLIDEMIVSRPTIRLLNGMLQIGVLLYPDVYCVKGKVIISHALHEFNIDLSQELSDICFK</sequence>
<keyword evidence="1" id="KW-0472">Membrane</keyword>
<dbReference type="Proteomes" id="UP000189670">
    <property type="component" value="Unassembled WGS sequence"/>
</dbReference>
<dbReference type="InterPro" id="IPR002491">
    <property type="entry name" value="ABC_transptr_periplasmic_BD"/>
</dbReference>
<evidence type="ECO:0000313" key="3">
    <source>
        <dbReference type="EMBL" id="ETR73884.1"/>
    </source>
</evidence>
<dbReference type="PANTHER" id="PTHR30535">
    <property type="entry name" value="VITAMIN B12-BINDING PROTEIN"/>
    <property type="match status" value="1"/>
</dbReference>
<gene>
    <name evidence="3" type="ORF">OMM_00635</name>
</gene>
<dbReference type="PANTHER" id="PTHR30535:SF34">
    <property type="entry name" value="MOLYBDATE-BINDING PROTEIN MOLA"/>
    <property type="match status" value="1"/>
</dbReference>
<accession>A0A1V1PGJ6</accession>
<dbReference type="InterPro" id="IPR050902">
    <property type="entry name" value="ABC_Transporter_SBP"/>
</dbReference>
<keyword evidence="1" id="KW-0812">Transmembrane</keyword>
<dbReference type="GO" id="GO:0071281">
    <property type="term" value="P:cellular response to iron ion"/>
    <property type="evidence" value="ECO:0007669"/>
    <property type="project" value="TreeGrafter"/>
</dbReference>
<evidence type="ECO:0000256" key="1">
    <source>
        <dbReference type="SAM" id="Phobius"/>
    </source>
</evidence>
<reference evidence="4" key="1">
    <citation type="submission" date="2012-11" db="EMBL/GenBank/DDBJ databases">
        <authorList>
            <person name="Lucero-Rivera Y.E."/>
            <person name="Tovar-Ramirez D."/>
        </authorList>
    </citation>
    <scope>NUCLEOTIDE SEQUENCE [LARGE SCALE GENOMIC DNA]</scope>
    <source>
        <strain evidence="4">Araruama</strain>
    </source>
</reference>
<keyword evidence="1" id="KW-1133">Transmembrane helix</keyword>
<evidence type="ECO:0000259" key="2">
    <source>
        <dbReference type="PROSITE" id="PS50983"/>
    </source>
</evidence>
<dbReference type="PROSITE" id="PS50983">
    <property type="entry name" value="FE_B12_PBP"/>
    <property type="match status" value="1"/>
</dbReference>
<protein>
    <submittedName>
        <fullName evidence="3">Iron complex transport system substrate-binding protein</fullName>
    </submittedName>
</protein>
<feature type="transmembrane region" description="Helical" evidence="1">
    <location>
        <begin position="7"/>
        <end position="24"/>
    </location>
</feature>
<evidence type="ECO:0000313" key="4">
    <source>
        <dbReference type="Proteomes" id="UP000189670"/>
    </source>
</evidence>
<organism evidence="3 4">
    <name type="scientific">Candidatus Magnetoglobus multicellularis str. Araruama</name>
    <dbReference type="NCBI Taxonomy" id="890399"/>
    <lineage>
        <taxon>Bacteria</taxon>
        <taxon>Pseudomonadati</taxon>
        <taxon>Thermodesulfobacteriota</taxon>
        <taxon>Desulfobacteria</taxon>
        <taxon>Desulfobacterales</taxon>
        <taxon>Desulfobacteraceae</taxon>
        <taxon>Candidatus Magnetoglobus</taxon>
    </lineage>
</organism>
<feature type="domain" description="Fe/B12 periplasmic-binding" evidence="2">
    <location>
        <begin position="59"/>
        <end position="317"/>
    </location>
</feature>
<dbReference type="EMBL" id="ATBP01000034">
    <property type="protein sequence ID" value="ETR73884.1"/>
    <property type="molecule type" value="Genomic_DNA"/>
</dbReference>
<dbReference type="SUPFAM" id="SSF53807">
    <property type="entry name" value="Helical backbone' metal receptor"/>
    <property type="match status" value="1"/>
</dbReference>
<dbReference type="Pfam" id="PF01497">
    <property type="entry name" value="Peripla_BP_2"/>
    <property type="match status" value="1"/>
</dbReference>
<comment type="caution">
    <text evidence="3">The sequence shown here is derived from an EMBL/GenBank/DDBJ whole genome shotgun (WGS) entry which is preliminary data.</text>
</comment>
<proteinExistence type="predicted"/>
<dbReference type="AlphaFoldDB" id="A0A1V1PGJ6"/>
<name>A0A1V1PGJ6_9BACT</name>